<dbReference type="EMBL" id="CAJQZP010000945">
    <property type="protein sequence ID" value="CAG5001104.1"/>
    <property type="molecule type" value="Genomic_DNA"/>
</dbReference>
<proteinExistence type="predicted"/>
<evidence type="ECO:0000313" key="2">
    <source>
        <dbReference type="Proteomes" id="UP000691718"/>
    </source>
</evidence>
<dbReference type="Proteomes" id="UP000691718">
    <property type="component" value="Unassembled WGS sequence"/>
</dbReference>
<gene>
    <name evidence="1" type="ORF">PAPOLLO_LOCUS13851</name>
</gene>
<evidence type="ECO:0000313" key="1">
    <source>
        <dbReference type="EMBL" id="CAG5001104.1"/>
    </source>
</evidence>
<sequence length="244" mass="28160">MAGFAALKDVSNAFEEEIRRDSSQLFTTKVGENFEDGVVKKMRDMSLFTSKLRLLKAKPLASTPQITEEDKANVMKHYEETATWTNIEQQTVKSVTQAHALRILMTTADSDLNPEMIDRKEKIKDQLDKWRSLETQLRQHSTILQEKHDEYMMKLAQYDKELGALKDIKASADDDTEEIDSNGPLYQKLRTMVNKMELMRVTISKLVTARTGSYDWLTDPHRRYAALKLSRQANTVEGFLRDHN</sequence>
<comment type="caution">
    <text evidence="1">The sequence shown here is derived from an EMBL/GenBank/DDBJ whole genome shotgun (WGS) entry which is preliminary data.</text>
</comment>
<reference evidence="1" key="1">
    <citation type="submission" date="2021-04" db="EMBL/GenBank/DDBJ databases">
        <authorList>
            <person name="Tunstrom K."/>
        </authorList>
    </citation>
    <scope>NUCLEOTIDE SEQUENCE</scope>
</reference>
<name>A0A8S3X5P0_PARAO</name>
<dbReference type="OrthoDB" id="7464812at2759"/>
<organism evidence="1 2">
    <name type="scientific">Parnassius apollo</name>
    <name type="common">Apollo butterfly</name>
    <name type="synonym">Papilio apollo</name>
    <dbReference type="NCBI Taxonomy" id="110799"/>
    <lineage>
        <taxon>Eukaryota</taxon>
        <taxon>Metazoa</taxon>
        <taxon>Ecdysozoa</taxon>
        <taxon>Arthropoda</taxon>
        <taxon>Hexapoda</taxon>
        <taxon>Insecta</taxon>
        <taxon>Pterygota</taxon>
        <taxon>Neoptera</taxon>
        <taxon>Endopterygota</taxon>
        <taxon>Lepidoptera</taxon>
        <taxon>Glossata</taxon>
        <taxon>Ditrysia</taxon>
        <taxon>Papilionoidea</taxon>
        <taxon>Papilionidae</taxon>
        <taxon>Parnassiinae</taxon>
        <taxon>Parnassini</taxon>
        <taxon>Parnassius</taxon>
        <taxon>Parnassius</taxon>
    </lineage>
</organism>
<protein>
    <submittedName>
        <fullName evidence="1">(apollo) hypothetical protein</fullName>
    </submittedName>
</protein>
<keyword evidence="2" id="KW-1185">Reference proteome</keyword>
<accession>A0A8S3X5P0</accession>
<dbReference type="AlphaFoldDB" id="A0A8S3X5P0"/>